<comment type="caution">
    <text evidence="2">The sequence shown here is derived from an EMBL/GenBank/DDBJ whole genome shotgun (WGS) entry which is preliminary data.</text>
</comment>
<dbReference type="Proteomes" id="UP000309488">
    <property type="component" value="Unassembled WGS sequence"/>
</dbReference>
<organism evidence="2 3">
    <name type="scientific">Pedobacter polaris</name>
    <dbReference type="NCBI Taxonomy" id="2571273"/>
    <lineage>
        <taxon>Bacteria</taxon>
        <taxon>Pseudomonadati</taxon>
        <taxon>Bacteroidota</taxon>
        <taxon>Sphingobacteriia</taxon>
        <taxon>Sphingobacteriales</taxon>
        <taxon>Sphingobacteriaceae</taxon>
        <taxon>Pedobacter</taxon>
    </lineage>
</organism>
<dbReference type="Pfam" id="PF08448">
    <property type="entry name" value="PAS_4"/>
    <property type="match status" value="1"/>
</dbReference>
<dbReference type="InterPro" id="IPR035965">
    <property type="entry name" value="PAS-like_dom_sf"/>
</dbReference>
<accession>A0A4U1CP85</accession>
<evidence type="ECO:0000313" key="2">
    <source>
        <dbReference type="EMBL" id="TKC09861.1"/>
    </source>
</evidence>
<name>A0A4U1CP85_9SPHI</name>
<gene>
    <name evidence="2" type="ORF">FA048_06510</name>
</gene>
<dbReference type="EMBL" id="SWBR01000002">
    <property type="protein sequence ID" value="TKC09861.1"/>
    <property type="molecule type" value="Genomic_DNA"/>
</dbReference>
<dbReference type="Gene3D" id="3.30.450.20">
    <property type="entry name" value="PAS domain"/>
    <property type="match status" value="1"/>
</dbReference>
<feature type="domain" description="PAS fold-4" evidence="1">
    <location>
        <begin position="14"/>
        <end position="120"/>
    </location>
</feature>
<keyword evidence="3" id="KW-1185">Reference proteome</keyword>
<dbReference type="OrthoDB" id="9124519at2"/>
<evidence type="ECO:0000313" key="3">
    <source>
        <dbReference type="Proteomes" id="UP000309488"/>
    </source>
</evidence>
<reference evidence="2 3" key="1">
    <citation type="submission" date="2019-04" db="EMBL/GenBank/DDBJ databases">
        <title>Pedobacter sp. RP-3-22 sp. nov., isolated from Arctic soil.</title>
        <authorList>
            <person name="Dahal R.H."/>
            <person name="Kim D.-U."/>
        </authorList>
    </citation>
    <scope>NUCLEOTIDE SEQUENCE [LARGE SCALE GENOMIC DNA]</scope>
    <source>
        <strain evidence="2 3">RP-3-22</strain>
    </source>
</reference>
<proteinExistence type="predicted"/>
<dbReference type="RefSeq" id="WP_136839439.1">
    <property type="nucleotide sequence ID" value="NZ_SWBR01000002.1"/>
</dbReference>
<sequence length="189" mass="21511">MKNFSAIKELLDNSTTFYLISVKMDSRYGYLNGHYKKIFEAQHGDLINQHYAITMHQEDMAICSEVSAQCFANPQQIFPATIRKHDGKGGYIATQWDYKAMFDQQGHPAGVFCIGYDITAFMLSSAALEQMEHIQSHVIRKPIANLLGLTELLHDHSLPLETQNIIEMIRTGVSELDEFIKPSKQKPFL</sequence>
<dbReference type="InterPro" id="IPR013656">
    <property type="entry name" value="PAS_4"/>
</dbReference>
<dbReference type="AlphaFoldDB" id="A0A4U1CP85"/>
<evidence type="ECO:0000259" key="1">
    <source>
        <dbReference type="Pfam" id="PF08448"/>
    </source>
</evidence>
<protein>
    <recommendedName>
        <fullName evidence="1">PAS fold-4 domain-containing protein</fullName>
    </recommendedName>
</protein>
<dbReference type="SUPFAM" id="SSF55785">
    <property type="entry name" value="PYP-like sensor domain (PAS domain)"/>
    <property type="match status" value="1"/>
</dbReference>